<evidence type="ECO:0000256" key="11">
    <source>
        <dbReference type="ARBA" id="ARBA00023242"/>
    </source>
</evidence>
<comment type="subcellular location">
    <subcellularLocation>
        <location evidence="1">Nucleus</location>
    </subcellularLocation>
</comment>
<dbReference type="InterPro" id="IPR001841">
    <property type="entry name" value="Znf_RING"/>
</dbReference>
<keyword evidence="5" id="KW-0132">Cell division</keyword>
<keyword evidence="16" id="KW-1185">Reference proteome</keyword>
<comment type="caution">
    <text evidence="15">The sequence shown here is derived from an EMBL/GenBank/DDBJ whole genome shotgun (WGS) entry which is preliminary data.</text>
</comment>
<dbReference type="GO" id="GO:0031145">
    <property type="term" value="P:anaphase-promoting complex-dependent catabolic process"/>
    <property type="evidence" value="ECO:0007669"/>
    <property type="project" value="InterPro"/>
</dbReference>
<dbReference type="AlphaFoldDB" id="A0A4Z1NI03"/>
<organism evidence="15 16">
    <name type="scientific">Venturia nashicola</name>
    <dbReference type="NCBI Taxonomy" id="86259"/>
    <lineage>
        <taxon>Eukaryota</taxon>
        <taxon>Fungi</taxon>
        <taxon>Dikarya</taxon>
        <taxon>Ascomycota</taxon>
        <taxon>Pezizomycotina</taxon>
        <taxon>Dothideomycetes</taxon>
        <taxon>Pleosporomycetidae</taxon>
        <taxon>Venturiales</taxon>
        <taxon>Venturiaceae</taxon>
        <taxon>Venturia</taxon>
    </lineage>
</organism>
<evidence type="ECO:0000256" key="12">
    <source>
        <dbReference type="ARBA" id="ARBA00023306"/>
    </source>
</evidence>
<keyword evidence="11" id="KW-0539">Nucleus</keyword>
<keyword evidence="10" id="KW-0862">Zinc</keyword>
<dbReference type="STRING" id="86259.A0A4Z1NI03"/>
<evidence type="ECO:0000256" key="1">
    <source>
        <dbReference type="ARBA" id="ARBA00004123"/>
    </source>
</evidence>
<name>A0A4Z1NI03_9PEZI</name>
<keyword evidence="9" id="KW-0833">Ubl conjugation pathway</keyword>
<dbReference type="GO" id="GO:0051301">
    <property type="term" value="P:cell division"/>
    <property type="evidence" value="ECO:0007669"/>
    <property type="project" value="UniProtKB-KW"/>
</dbReference>
<evidence type="ECO:0000256" key="10">
    <source>
        <dbReference type="ARBA" id="ARBA00022833"/>
    </source>
</evidence>
<evidence type="ECO:0000256" key="2">
    <source>
        <dbReference type="ARBA" id="ARBA00004906"/>
    </source>
</evidence>
<dbReference type="Proteomes" id="UP000298493">
    <property type="component" value="Unassembled WGS sequence"/>
</dbReference>
<dbReference type="InterPro" id="IPR024991">
    <property type="entry name" value="RING-H2_APC11"/>
</dbReference>
<dbReference type="InterPro" id="IPR051031">
    <property type="entry name" value="RING-box_E3_Ubiquitin_Ligase"/>
</dbReference>
<dbReference type="InterPro" id="IPR013083">
    <property type="entry name" value="Znf_RING/FYVE/PHD"/>
</dbReference>
<evidence type="ECO:0000256" key="8">
    <source>
        <dbReference type="ARBA" id="ARBA00022776"/>
    </source>
</evidence>
<evidence type="ECO:0000256" key="7">
    <source>
        <dbReference type="ARBA" id="ARBA00022771"/>
    </source>
</evidence>
<dbReference type="GO" id="GO:0005680">
    <property type="term" value="C:anaphase-promoting complex"/>
    <property type="evidence" value="ECO:0007669"/>
    <property type="project" value="InterPro"/>
</dbReference>
<dbReference type="Gene3D" id="3.30.40.10">
    <property type="entry name" value="Zinc/RING finger domain, C3HC4 (zinc finger)"/>
    <property type="match status" value="1"/>
</dbReference>
<dbReference type="GO" id="GO:0097602">
    <property type="term" value="F:cullin family protein binding"/>
    <property type="evidence" value="ECO:0007669"/>
    <property type="project" value="InterPro"/>
</dbReference>
<evidence type="ECO:0000256" key="13">
    <source>
        <dbReference type="PROSITE-ProRule" id="PRU00175"/>
    </source>
</evidence>
<evidence type="ECO:0000256" key="4">
    <source>
        <dbReference type="ARBA" id="ARBA00013928"/>
    </source>
</evidence>
<proteinExistence type="inferred from homology"/>
<evidence type="ECO:0000313" key="15">
    <source>
        <dbReference type="EMBL" id="TID13427.1"/>
    </source>
</evidence>
<feature type="domain" description="RING-type" evidence="14">
    <location>
        <begin position="24"/>
        <end position="78"/>
    </location>
</feature>
<evidence type="ECO:0000256" key="6">
    <source>
        <dbReference type="ARBA" id="ARBA00022723"/>
    </source>
</evidence>
<evidence type="ECO:0000256" key="5">
    <source>
        <dbReference type="ARBA" id="ARBA00022618"/>
    </source>
</evidence>
<comment type="pathway">
    <text evidence="2">Protein modification; protein ubiquitination.</text>
</comment>
<dbReference type="Pfam" id="PF12861">
    <property type="entry name" value="zf-ANAPC11"/>
    <property type="match status" value="1"/>
</dbReference>
<protein>
    <recommendedName>
        <fullName evidence="4">Anaphase-promoting complex subunit 11</fullName>
    </recommendedName>
</protein>
<accession>A0A4Z1NI03</accession>
<dbReference type="FunFam" id="3.30.40.10:FF:000111">
    <property type="entry name" value="Anaphase-promoting complex subunit 11"/>
    <property type="match status" value="1"/>
</dbReference>
<keyword evidence="8" id="KW-0498">Mitosis</keyword>
<dbReference type="EMBL" id="SNSC02000026">
    <property type="protein sequence ID" value="TID13427.1"/>
    <property type="molecule type" value="Genomic_DNA"/>
</dbReference>
<dbReference type="CDD" id="cd16456">
    <property type="entry name" value="RING-H2_APC11"/>
    <property type="match status" value="1"/>
</dbReference>
<keyword evidence="12" id="KW-0131">Cell cycle</keyword>
<comment type="similarity">
    <text evidence="3">Belongs to the RING-box family.</text>
</comment>
<keyword evidence="7 13" id="KW-0863">Zinc-finger</keyword>
<dbReference type="GO" id="GO:0061630">
    <property type="term" value="F:ubiquitin protein ligase activity"/>
    <property type="evidence" value="ECO:0007669"/>
    <property type="project" value="InterPro"/>
</dbReference>
<evidence type="ECO:0000256" key="9">
    <source>
        <dbReference type="ARBA" id="ARBA00022786"/>
    </source>
</evidence>
<gene>
    <name evidence="15" type="ORF">E6O75_ATG11343</name>
</gene>
<dbReference type="PANTHER" id="PTHR11210">
    <property type="entry name" value="RING BOX"/>
    <property type="match status" value="1"/>
</dbReference>
<keyword evidence="6" id="KW-0479">Metal-binding</keyword>
<dbReference type="SUPFAM" id="SSF57850">
    <property type="entry name" value="RING/U-box"/>
    <property type="match status" value="1"/>
</dbReference>
<evidence type="ECO:0000259" key="14">
    <source>
        <dbReference type="PROSITE" id="PS50089"/>
    </source>
</evidence>
<dbReference type="GO" id="GO:0008270">
    <property type="term" value="F:zinc ion binding"/>
    <property type="evidence" value="ECO:0007669"/>
    <property type="project" value="UniProtKB-KW"/>
</dbReference>
<sequence>MKVTIKQWNAVAAWRWDMPEDDVCGICRSPYDSTCSKCRFPGDECPLLIGECNHSFHMHCIIAWVQQEQSQERCPMCRSVWKEKGAVAAMDIKLGNLLNGKWRGWVSRWGYGFNYELRKQGVHEILKDTQTSEETATRKHSSVTV</sequence>
<evidence type="ECO:0000313" key="16">
    <source>
        <dbReference type="Proteomes" id="UP000298493"/>
    </source>
</evidence>
<reference evidence="15 16" key="1">
    <citation type="submission" date="2019-04" db="EMBL/GenBank/DDBJ databases">
        <title>High contiguity whole genome sequence and gene annotation resource for two Venturia nashicola isolates.</title>
        <authorList>
            <person name="Prokchorchik M."/>
            <person name="Won K."/>
            <person name="Lee Y."/>
            <person name="Choi E.D."/>
            <person name="Segonzac C."/>
            <person name="Sohn K.H."/>
        </authorList>
    </citation>
    <scope>NUCLEOTIDE SEQUENCE [LARGE SCALE GENOMIC DNA]</scope>
    <source>
        <strain evidence="15 16">PRI2</strain>
    </source>
</reference>
<evidence type="ECO:0000256" key="3">
    <source>
        <dbReference type="ARBA" id="ARBA00009273"/>
    </source>
</evidence>
<dbReference type="PROSITE" id="PS50089">
    <property type="entry name" value="ZF_RING_2"/>
    <property type="match status" value="1"/>
</dbReference>